<evidence type="ECO:0000259" key="1">
    <source>
        <dbReference type="Pfam" id="PF03235"/>
    </source>
</evidence>
<sequence length="690" mass="81281">MDLYKNNLTAILTVHGKIFQIPSFQRPYKWDTTHWNDLFSDIIRAYEKQTEHFMGTIVLQKNGQGENLRIVIDGQQRLTTISIFLLAFAKWIKVYNSGNDYLINTTIKNFLITNQFDGTEIFRITLSNKHNNNQDYQNMINSFYKPSVLNVSTKSIFIEAINYFYNQIDMFYDAIKDDIAISDFVSRIFSVTSDKLKFVTIELEKNEDANMIFETLNSRGKNLIDGELIRNYIFMHPKIIDAEEIYFKYWEPIEDHFENLEKEKVSNISEFIRFFLYANTSEIKNIRSNRIYLEMKEYLDDYLSQHSVPELLKKLNSYKLYYNYVIFPDELPVKNFSEKIQISLHLLKYLNTYVYTPILLKLFEQYGNNVISLKTFEELVLLIASYSVRLSINGKKVANKIISEVILSITDFVDESDISQEIQNIISRQKSAPFYDNQMFKKIISTAPLYSPKKKDFIKYLLLLVFKEETKNKILFQNIEGLTIEHIFPQSYENWMADLTDEELEENISLLDTIGNLTLVSQSLNSKLSNSRFSIKREELKKYCIWPYERELFFNSEESKWHKKKIIIRADKISDYIITLLPGPKKLAKKEISENELLIKVNDVTIEGKNQKNVYINAVKKIYENTDSKIWNRMHIKGCASRDKNQFTSHQRGHLIAIGDIYINYHASLSEKIRRLKRIALLCNTKIEIS</sequence>
<reference evidence="3 4" key="1">
    <citation type="submission" date="2016-10" db="EMBL/GenBank/DDBJ databases">
        <authorList>
            <person name="de Groot N.N."/>
        </authorList>
    </citation>
    <scope>NUCLEOTIDE SEQUENCE [LARGE SCALE GENOMIC DNA]</scope>
    <source>
        <strain evidence="3 4">DSM 18346</strain>
    </source>
</reference>
<evidence type="ECO:0008006" key="5">
    <source>
        <dbReference type="Google" id="ProtNLM"/>
    </source>
</evidence>
<gene>
    <name evidence="3" type="ORF">SAMN05660472_02833</name>
</gene>
<dbReference type="AlphaFoldDB" id="A0A1G9ID82"/>
<dbReference type="Pfam" id="PF07510">
    <property type="entry name" value="GmrSD_C"/>
    <property type="match status" value="1"/>
</dbReference>
<dbReference type="EMBL" id="FNFP01000011">
    <property type="protein sequence ID" value="SDL23082.1"/>
    <property type="molecule type" value="Genomic_DNA"/>
</dbReference>
<accession>A0A1G9ID82</accession>
<dbReference type="PANTHER" id="PTHR35149">
    <property type="entry name" value="SLL5132 PROTEIN"/>
    <property type="match status" value="1"/>
</dbReference>
<evidence type="ECO:0000313" key="3">
    <source>
        <dbReference type="EMBL" id="SDL23082.1"/>
    </source>
</evidence>
<organism evidence="3 4">
    <name type="scientific">Natronincola ferrireducens</name>
    <dbReference type="NCBI Taxonomy" id="393762"/>
    <lineage>
        <taxon>Bacteria</taxon>
        <taxon>Bacillati</taxon>
        <taxon>Bacillota</taxon>
        <taxon>Clostridia</taxon>
        <taxon>Peptostreptococcales</taxon>
        <taxon>Natronincolaceae</taxon>
        <taxon>Natronincola</taxon>
    </lineage>
</organism>
<evidence type="ECO:0000313" key="4">
    <source>
        <dbReference type="Proteomes" id="UP000198718"/>
    </source>
</evidence>
<feature type="domain" description="GmrSD restriction endonucleases C-terminal" evidence="2">
    <location>
        <begin position="437"/>
        <end position="573"/>
    </location>
</feature>
<dbReference type="Proteomes" id="UP000198718">
    <property type="component" value="Unassembled WGS sequence"/>
</dbReference>
<protein>
    <recommendedName>
        <fullName evidence="5">DUF262 domain-containing protein</fullName>
    </recommendedName>
</protein>
<name>A0A1G9ID82_9FIRM</name>
<dbReference type="RefSeq" id="WP_176762195.1">
    <property type="nucleotide sequence ID" value="NZ_FNFP01000011.1"/>
</dbReference>
<dbReference type="InterPro" id="IPR011089">
    <property type="entry name" value="GmrSD_C"/>
</dbReference>
<dbReference type="PANTHER" id="PTHR35149:SF2">
    <property type="entry name" value="DUF262 DOMAIN-CONTAINING PROTEIN"/>
    <property type="match status" value="1"/>
</dbReference>
<feature type="domain" description="GmrSD restriction endonucleases N-terminal" evidence="1">
    <location>
        <begin position="17"/>
        <end position="234"/>
    </location>
</feature>
<keyword evidence="4" id="KW-1185">Reference proteome</keyword>
<dbReference type="InterPro" id="IPR004919">
    <property type="entry name" value="GmrSD_N"/>
</dbReference>
<evidence type="ECO:0000259" key="2">
    <source>
        <dbReference type="Pfam" id="PF07510"/>
    </source>
</evidence>
<proteinExistence type="predicted"/>
<dbReference type="Pfam" id="PF03235">
    <property type="entry name" value="GmrSD_N"/>
    <property type="match status" value="1"/>
</dbReference>